<gene>
    <name evidence="8" type="ORF">HNQ01_003888</name>
</gene>
<dbReference type="PIRSF" id="PIRSF018953">
    <property type="entry name" value="UCP018953"/>
    <property type="match status" value="1"/>
</dbReference>
<comment type="caution">
    <text evidence="8">The sequence shown here is derived from an EMBL/GenBank/DDBJ whole genome shotgun (WGS) entry which is preliminary data.</text>
</comment>
<keyword evidence="4" id="KW-1133">Transmembrane helix</keyword>
<proteinExistence type="predicted"/>
<keyword evidence="5" id="KW-0472">Membrane</keyword>
<dbReference type="Pfam" id="PF08495">
    <property type="entry name" value="FIST"/>
    <property type="match status" value="1"/>
</dbReference>
<dbReference type="InterPro" id="IPR013702">
    <property type="entry name" value="FIST_domain_N"/>
</dbReference>
<evidence type="ECO:0000259" key="7">
    <source>
        <dbReference type="SMART" id="SM01204"/>
    </source>
</evidence>
<evidence type="ECO:0000256" key="3">
    <source>
        <dbReference type="ARBA" id="ARBA00022692"/>
    </source>
</evidence>
<evidence type="ECO:0000313" key="8">
    <source>
        <dbReference type="EMBL" id="NRT58122.1"/>
    </source>
</evidence>
<feature type="domain" description="FIST C-domain" evidence="7">
    <location>
        <begin position="229"/>
        <end position="385"/>
    </location>
</feature>
<feature type="domain" description="FIST" evidence="6">
    <location>
        <begin position="43"/>
        <end position="228"/>
    </location>
</feature>
<dbReference type="InterPro" id="IPR016741">
    <property type="entry name" value="UCP018953"/>
</dbReference>
<dbReference type="PANTHER" id="PTHR14939">
    <property type="entry name" value="F-BOX ONLY PROTEIN 22"/>
    <property type="match status" value="1"/>
</dbReference>
<keyword evidence="9" id="KW-1185">Reference proteome</keyword>
<protein>
    <submittedName>
        <fullName evidence="8">Small ligand-binding sensory domain FIST</fullName>
    </submittedName>
</protein>
<dbReference type="EMBL" id="JABSNM010000023">
    <property type="protein sequence ID" value="NRT58122.1"/>
    <property type="molecule type" value="Genomic_DNA"/>
</dbReference>
<evidence type="ECO:0000313" key="9">
    <source>
        <dbReference type="Proteomes" id="UP001516061"/>
    </source>
</evidence>
<organism evidence="8 9">
    <name type="scientific">Sphaerotilus uruguayifluvii</name>
    <dbReference type="NCBI Taxonomy" id="2735897"/>
    <lineage>
        <taxon>Bacteria</taxon>
        <taxon>Pseudomonadati</taxon>
        <taxon>Pseudomonadota</taxon>
        <taxon>Betaproteobacteria</taxon>
        <taxon>Burkholderiales</taxon>
        <taxon>Sphaerotilaceae</taxon>
        <taxon>Sphaerotilus</taxon>
    </lineage>
</organism>
<name>A0ABX2G9H3_9BURK</name>
<dbReference type="Pfam" id="PF10442">
    <property type="entry name" value="FIST_C"/>
    <property type="match status" value="1"/>
</dbReference>
<accession>A0ABX2G9H3</accession>
<evidence type="ECO:0000259" key="6">
    <source>
        <dbReference type="SMART" id="SM00897"/>
    </source>
</evidence>
<dbReference type="SMART" id="SM01204">
    <property type="entry name" value="FIST_C"/>
    <property type="match status" value="1"/>
</dbReference>
<dbReference type="Proteomes" id="UP001516061">
    <property type="component" value="Unassembled WGS sequence"/>
</dbReference>
<comment type="subcellular location">
    <subcellularLocation>
        <location evidence="1">Cell membrane</location>
        <topology evidence="1">Multi-pass membrane protein</topology>
    </subcellularLocation>
</comment>
<evidence type="ECO:0000256" key="5">
    <source>
        <dbReference type="ARBA" id="ARBA00023136"/>
    </source>
</evidence>
<dbReference type="SMART" id="SM00897">
    <property type="entry name" value="FIST"/>
    <property type="match status" value="1"/>
</dbReference>
<reference evidence="8 9" key="1">
    <citation type="submission" date="2020-05" db="EMBL/GenBank/DDBJ databases">
        <title>Genomic Encyclopedia of Type Strains, Phase IV (KMG-V): Genome sequencing to study the core and pangenomes of soil and plant-associated prokaryotes.</title>
        <authorList>
            <person name="Whitman W."/>
        </authorList>
    </citation>
    <scope>NUCLEOTIDE SEQUENCE [LARGE SCALE GENOMIC DNA]</scope>
    <source>
        <strain evidence="8 9">C29</strain>
    </source>
</reference>
<evidence type="ECO:0000256" key="4">
    <source>
        <dbReference type="ARBA" id="ARBA00022989"/>
    </source>
</evidence>
<sequence>MPTTGFLTAHATHPDATMALALAAAQLDAQRASRAPVDRGRHAPLGFIYITDHYADRAEDLLEELRLRWPGVPWVGAVGIGVAASGVEYFDEPALVLMLAELPPGSFELFSGERPLLRDDLQAALVHADGATPDIGELIAELSTRTTSGYLFGGLTASRRRGVQFCLPVLPAGLPAPAGLYEGGISGVAFTSRVALLSRVTQGCQPVGPVRRVEAAQDNIVLKLDGQSALQCLLDDLGIDLSHPREAVPRLRSTLVGLTDAGDDVLARGQFGDDTRVRHLIGLDPMRSAVAIADQVAPGMALTFCRRDVEAARRDLMRICAEIREELCPEDGSPPGRILGAIYVSCSGRGGPHFGGPSAELQIVRHALGDVPLAGFFAGGEIARHHLFGYTGVLTVFVQY</sequence>
<dbReference type="InterPro" id="IPR019494">
    <property type="entry name" value="FIST_C"/>
</dbReference>
<keyword evidence="2" id="KW-1003">Cell membrane</keyword>
<evidence type="ECO:0000256" key="2">
    <source>
        <dbReference type="ARBA" id="ARBA00022475"/>
    </source>
</evidence>
<keyword evidence="3" id="KW-0812">Transmembrane</keyword>
<evidence type="ECO:0000256" key="1">
    <source>
        <dbReference type="ARBA" id="ARBA00004651"/>
    </source>
</evidence>
<dbReference type="PANTHER" id="PTHR14939:SF5">
    <property type="entry name" value="F-BOX ONLY PROTEIN 22"/>
    <property type="match status" value="1"/>
</dbReference>